<keyword evidence="3" id="KW-1185">Reference proteome</keyword>
<accession>G8LVS8</accession>
<sequence>MTGKEKLKLALNHEEGPILLDIGGMPTTGIHCKVVESLREFYGLEKRPVKILEPVQMLGLVEDDLKDAMGIQTTPLWSAGTMFGFKQKDKFKEWRTPWGQVVLVAEDFVTTTDEDGKTYIYSCGDTNYPPAGCMPKNGVYFDNINRVPEFDEDNYDVRDNFEEFGPISDGDLDWLKKQKEALENSDDVIMGNLGGTAFGDIALVPGPQLKQPKGLRDITEWYISIKARQDILHEIFSYQLKYAIENLEKMYAVLGDTIQVAYICGTDFGTQNGPFCSNEIFNDLYAPYYKKVNDWIHENTKWKTFKHCCGSIFSLIPELINAGFDILNPVQWTAKNMDKTKLKEAYGDRIVFWGGGVDTQKTLPFGTPKQVHDEVLECCKVFGKNGGFVFNTIHNIQPGVPVENVVAMINAVKEYNGER</sequence>
<organism evidence="2 3">
    <name type="scientific">Acetivibrio clariflavus (strain DSM 19732 / NBRC 101661 / EBR45)</name>
    <name type="common">Clostridium clariflavum</name>
    <dbReference type="NCBI Taxonomy" id="720554"/>
    <lineage>
        <taxon>Bacteria</taxon>
        <taxon>Bacillati</taxon>
        <taxon>Bacillota</taxon>
        <taxon>Clostridia</taxon>
        <taxon>Eubacteriales</taxon>
        <taxon>Oscillospiraceae</taxon>
        <taxon>Acetivibrio</taxon>
    </lineage>
</organism>
<dbReference type="Gene3D" id="3.20.20.210">
    <property type="match status" value="1"/>
</dbReference>
<dbReference type="GO" id="GO:0006779">
    <property type="term" value="P:porphyrin-containing compound biosynthetic process"/>
    <property type="evidence" value="ECO:0007669"/>
    <property type="project" value="InterPro"/>
</dbReference>
<feature type="domain" description="Uroporphyrinogen decarboxylase (URO-D)" evidence="1">
    <location>
        <begin position="218"/>
        <end position="415"/>
    </location>
</feature>
<dbReference type="RefSeq" id="WP_014254123.1">
    <property type="nucleotide sequence ID" value="NC_016627.1"/>
</dbReference>
<dbReference type="HOGENOM" id="CLU_054162_0_0_9"/>
<reference evidence="2 3" key="2">
    <citation type="journal article" date="2012" name="Stand. Genomic Sci.">
        <title>Complete Genome Sequence of Clostridium clariflavum DSM 19732.</title>
        <authorList>
            <person name="Izquierdo J.A."/>
            <person name="Goodwin L."/>
            <person name="Davenport K.W."/>
            <person name="Teshima H."/>
            <person name="Bruce D."/>
            <person name="Detter C."/>
            <person name="Tapia R."/>
            <person name="Han S."/>
            <person name="Land M."/>
            <person name="Hauser L."/>
            <person name="Jeffries C.D."/>
            <person name="Han J."/>
            <person name="Pitluck S."/>
            <person name="Nolan M."/>
            <person name="Chen A."/>
            <person name="Huntemann M."/>
            <person name="Mavromatis K."/>
            <person name="Mikhailova N."/>
            <person name="Liolios K."/>
            <person name="Woyke T."/>
            <person name="Lynd L.R."/>
        </authorList>
    </citation>
    <scope>NUCLEOTIDE SEQUENCE [LARGE SCALE GENOMIC DNA]</scope>
    <source>
        <strain evidence="3">DSM 19732 / NBRC 101661 / EBR45</strain>
    </source>
</reference>
<dbReference type="InterPro" id="IPR038071">
    <property type="entry name" value="UROD/MetE-like_sf"/>
</dbReference>
<dbReference type="GO" id="GO:0004853">
    <property type="term" value="F:uroporphyrinogen decarboxylase activity"/>
    <property type="evidence" value="ECO:0007669"/>
    <property type="project" value="InterPro"/>
</dbReference>
<evidence type="ECO:0000313" key="2">
    <source>
        <dbReference type="EMBL" id="AEV67495.1"/>
    </source>
</evidence>
<dbReference type="PANTHER" id="PTHR47099:SF1">
    <property type="entry name" value="METHYLCOBAMIDE:COM METHYLTRANSFERASE MTBA"/>
    <property type="match status" value="1"/>
</dbReference>
<protein>
    <submittedName>
        <fullName evidence="2">Uroporphyrinogen-III decarboxylase</fullName>
    </submittedName>
</protein>
<evidence type="ECO:0000313" key="3">
    <source>
        <dbReference type="Proteomes" id="UP000005435"/>
    </source>
</evidence>
<dbReference type="InterPro" id="IPR000257">
    <property type="entry name" value="Uroporphyrinogen_deCOase"/>
</dbReference>
<dbReference type="PANTHER" id="PTHR47099">
    <property type="entry name" value="METHYLCOBAMIDE:COM METHYLTRANSFERASE MTBA"/>
    <property type="match status" value="1"/>
</dbReference>
<evidence type="ECO:0000259" key="1">
    <source>
        <dbReference type="Pfam" id="PF01208"/>
    </source>
</evidence>
<dbReference type="Proteomes" id="UP000005435">
    <property type="component" value="Chromosome"/>
</dbReference>
<dbReference type="EMBL" id="CP003065">
    <property type="protein sequence ID" value="AEV67495.1"/>
    <property type="molecule type" value="Genomic_DNA"/>
</dbReference>
<dbReference type="AlphaFoldDB" id="G8LVS8"/>
<dbReference type="STRING" id="720554.Clocl_0795"/>
<gene>
    <name evidence="2" type="ordered locus">Clocl_0795</name>
</gene>
<dbReference type="SUPFAM" id="SSF51726">
    <property type="entry name" value="UROD/MetE-like"/>
    <property type="match status" value="1"/>
</dbReference>
<dbReference type="Pfam" id="PF01208">
    <property type="entry name" value="URO-D"/>
    <property type="match status" value="1"/>
</dbReference>
<dbReference type="eggNOG" id="COG0407">
    <property type="taxonomic scope" value="Bacteria"/>
</dbReference>
<dbReference type="InterPro" id="IPR052024">
    <property type="entry name" value="Methanogen_methyltrans"/>
</dbReference>
<name>G8LVS8_ACECE</name>
<dbReference type="OrthoDB" id="9815759at2"/>
<reference evidence="3" key="1">
    <citation type="submission" date="2011-12" db="EMBL/GenBank/DDBJ databases">
        <title>Complete sequence of Clostridium clariflavum DSM 19732.</title>
        <authorList>
            <consortium name="US DOE Joint Genome Institute"/>
            <person name="Lucas S."/>
            <person name="Han J."/>
            <person name="Lapidus A."/>
            <person name="Cheng J.-F."/>
            <person name="Goodwin L."/>
            <person name="Pitluck S."/>
            <person name="Peters L."/>
            <person name="Teshima H."/>
            <person name="Detter J.C."/>
            <person name="Han C."/>
            <person name="Tapia R."/>
            <person name="Land M."/>
            <person name="Hauser L."/>
            <person name="Kyrpides N."/>
            <person name="Ivanova N."/>
            <person name="Pagani I."/>
            <person name="Kitzmiller T."/>
            <person name="Lynd L."/>
            <person name="Izquierdo J."/>
            <person name="Woyke T."/>
        </authorList>
    </citation>
    <scope>NUCLEOTIDE SEQUENCE [LARGE SCALE GENOMIC DNA]</scope>
    <source>
        <strain evidence="3">DSM 19732 / NBRC 101661 / EBR45</strain>
    </source>
</reference>
<proteinExistence type="predicted"/>
<dbReference type="KEGG" id="ccl:Clocl_0795"/>